<accession>W2J751</accession>
<organism evidence="2 3">
    <name type="scientific">Phytophthora nicotianae</name>
    <name type="common">Potato buckeye rot agent</name>
    <name type="synonym">Phytophthora parasitica</name>
    <dbReference type="NCBI Taxonomy" id="4792"/>
    <lineage>
        <taxon>Eukaryota</taxon>
        <taxon>Sar</taxon>
        <taxon>Stramenopiles</taxon>
        <taxon>Oomycota</taxon>
        <taxon>Peronosporomycetes</taxon>
        <taxon>Peronosporales</taxon>
        <taxon>Peronosporaceae</taxon>
        <taxon>Phytophthora</taxon>
    </lineage>
</organism>
<reference evidence="1" key="1">
    <citation type="submission" date="2013-11" db="EMBL/GenBank/DDBJ databases">
        <title>The Genome Sequence of Phytophthora parasitica CJ02B3.</title>
        <authorList>
            <consortium name="The Broad Institute Genomics Platform"/>
            <person name="Russ C."/>
            <person name="Tyler B."/>
            <person name="Panabieres F."/>
            <person name="Shan W."/>
            <person name="Tripathy S."/>
            <person name="Grunwald N."/>
            <person name="Machado M."/>
            <person name="Johnson C.S."/>
            <person name="Arredondo F."/>
            <person name="Hong C."/>
            <person name="Coffey M."/>
            <person name="Young S.K."/>
            <person name="Zeng Q."/>
            <person name="Gargeya S."/>
            <person name="Fitzgerald M."/>
            <person name="Abouelleil A."/>
            <person name="Alvarado L."/>
            <person name="Chapman S.B."/>
            <person name="Gainer-Dewar J."/>
            <person name="Goldberg J."/>
            <person name="Griggs A."/>
            <person name="Gujja S."/>
            <person name="Hansen M."/>
            <person name="Howarth C."/>
            <person name="Imamovic A."/>
            <person name="Ireland A."/>
            <person name="Larimer J."/>
            <person name="McCowan C."/>
            <person name="Murphy C."/>
            <person name="Pearson M."/>
            <person name="Poon T.W."/>
            <person name="Priest M."/>
            <person name="Roberts A."/>
            <person name="Saif S."/>
            <person name="Shea T."/>
            <person name="Sykes S."/>
            <person name="Wortman J."/>
            <person name="Nusbaum C."/>
            <person name="Birren B."/>
        </authorList>
    </citation>
    <scope>NUCLEOTIDE SEQUENCE [LARGE SCALE GENOMIC DNA]</scope>
    <source>
        <strain evidence="1">CJ02B3</strain>
    </source>
</reference>
<sequence>MPPSGHSPTPATLFGTTMARTHKTAMVKAQMTDKLYRKKRRTAKKKPGV</sequence>
<dbReference type="Proteomes" id="UP000053236">
    <property type="component" value="Unassembled WGS sequence"/>
</dbReference>
<proteinExistence type="predicted"/>
<dbReference type="AlphaFoldDB" id="W2J751"/>
<evidence type="ECO:0000313" key="3">
    <source>
        <dbReference type="Proteomes" id="UP000053864"/>
    </source>
</evidence>
<name>W2J751_PHYNI</name>
<dbReference type="Proteomes" id="UP000053864">
    <property type="component" value="Unassembled WGS sequence"/>
</dbReference>
<evidence type="ECO:0000313" key="1">
    <source>
        <dbReference type="EMBL" id="ETK73983.1"/>
    </source>
</evidence>
<reference evidence="2 3" key="2">
    <citation type="submission" date="2013-11" db="EMBL/GenBank/DDBJ databases">
        <title>The Genome Sequence of Phytophthora parasitica CJ05E6.</title>
        <authorList>
            <consortium name="The Broad Institute Genomics Platform"/>
            <person name="Russ C."/>
            <person name="Tyler B."/>
            <person name="Panabieres F."/>
            <person name="Shan W."/>
            <person name="Tripathy S."/>
            <person name="Grunwald N."/>
            <person name="Machado M."/>
            <person name="Johnson C.S."/>
            <person name="Arredondo F."/>
            <person name="Hong C."/>
            <person name="Coffey M."/>
            <person name="Young S.K."/>
            <person name="Zeng Q."/>
            <person name="Gargeya S."/>
            <person name="Fitzgerald M."/>
            <person name="Abouelleil A."/>
            <person name="Alvarado L."/>
            <person name="Chapman S.B."/>
            <person name="Gainer-Dewar J."/>
            <person name="Goldberg J."/>
            <person name="Griggs A."/>
            <person name="Gujja S."/>
            <person name="Hansen M."/>
            <person name="Howarth C."/>
            <person name="Imamovic A."/>
            <person name="Ireland A."/>
            <person name="Larimer J."/>
            <person name="McCowan C."/>
            <person name="Murphy C."/>
            <person name="Pearson M."/>
            <person name="Poon T.W."/>
            <person name="Priest M."/>
            <person name="Roberts A."/>
            <person name="Saif S."/>
            <person name="Shea T."/>
            <person name="Sykes S."/>
            <person name="Wortman J."/>
            <person name="Nusbaum C."/>
            <person name="Birren B."/>
        </authorList>
    </citation>
    <scope>NUCLEOTIDE SEQUENCE [LARGE SCALE GENOMIC DNA]</scope>
    <source>
        <strain evidence="2 3">CJ05E6</strain>
    </source>
</reference>
<protein>
    <submittedName>
        <fullName evidence="2">Uncharacterized protein</fullName>
    </submittedName>
</protein>
<evidence type="ECO:0000313" key="2">
    <source>
        <dbReference type="EMBL" id="ETL41567.1"/>
    </source>
</evidence>
<dbReference type="EMBL" id="KI689149">
    <property type="protein sequence ID" value="ETK73983.1"/>
    <property type="molecule type" value="Genomic_DNA"/>
</dbReference>
<dbReference type="EMBL" id="KI672627">
    <property type="protein sequence ID" value="ETL41567.1"/>
    <property type="molecule type" value="Genomic_DNA"/>
</dbReference>
<gene>
    <name evidence="1" type="ORF">L915_19142</name>
    <name evidence="2" type="ORF">L916_07497</name>
</gene>